<evidence type="ECO:0000313" key="4">
    <source>
        <dbReference type="Proteomes" id="UP000198994"/>
    </source>
</evidence>
<dbReference type="STRING" id="282683.SAMN04488105_104215"/>
<keyword evidence="4" id="KW-1185">Reference proteome</keyword>
<dbReference type="EMBL" id="FNAV01000004">
    <property type="protein sequence ID" value="SDE50707.1"/>
    <property type="molecule type" value="Genomic_DNA"/>
</dbReference>
<evidence type="ECO:0000313" key="3">
    <source>
        <dbReference type="EMBL" id="SDE50707.1"/>
    </source>
</evidence>
<keyword evidence="1" id="KW-0732">Signal</keyword>
<dbReference type="AlphaFoldDB" id="A0A1G7DGS1"/>
<dbReference type="OrthoDB" id="7340239at2"/>
<accession>A0A1G7DGS1</accession>
<protein>
    <submittedName>
        <fullName evidence="3">Uncharacterized conserved protein YecT, DUF1311 family</fullName>
    </submittedName>
</protein>
<name>A0A1G7DGS1_9RHOB</name>
<evidence type="ECO:0000256" key="1">
    <source>
        <dbReference type="SAM" id="SignalP"/>
    </source>
</evidence>
<dbReference type="Proteomes" id="UP000198994">
    <property type="component" value="Unassembled WGS sequence"/>
</dbReference>
<dbReference type="RefSeq" id="WP_089957420.1">
    <property type="nucleotide sequence ID" value="NZ_FNAV01000004.1"/>
</dbReference>
<dbReference type="Pfam" id="PF07007">
    <property type="entry name" value="LprI"/>
    <property type="match status" value="1"/>
</dbReference>
<proteinExistence type="predicted"/>
<dbReference type="PANTHER" id="PTHR39176:SF1">
    <property type="entry name" value="PERIPLASMIC PROTEIN"/>
    <property type="match status" value="1"/>
</dbReference>
<feature type="signal peptide" evidence="1">
    <location>
        <begin position="1"/>
        <end position="18"/>
    </location>
</feature>
<sequence length="149" mass="16232">MKTFAICLCLLVPVAASAASSDAAKLQGCVESSASGPQSGVLGKCVGMFQPSCKDDTTIGIAECIMREQRGWDELLNAWWTPMKARAQANGSWDSLLAAQRQWIKDRDAECARRYEEAGGGSIRVIYGAECQRDLTAARAVEFFYSLNR</sequence>
<feature type="chain" id="PRO_5011637686" evidence="1">
    <location>
        <begin position="19"/>
        <end position="149"/>
    </location>
</feature>
<organism evidence="3 4">
    <name type="scientific">Salipiger thiooxidans</name>
    <dbReference type="NCBI Taxonomy" id="282683"/>
    <lineage>
        <taxon>Bacteria</taxon>
        <taxon>Pseudomonadati</taxon>
        <taxon>Pseudomonadota</taxon>
        <taxon>Alphaproteobacteria</taxon>
        <taxon>Rhodobacterales</taxon>
        <taxon>Roseobacteraceae</taxon>
        <taxon>Salipiger</taxon>
    </lineage>
</organism>
<feature type="domain" description="Lysozyme inhibitor LprI-like N-terminal" evidence="2">
    <location>
        <begin position="55"/>
        <end position="142"/>
    </location>
</feature>
<evidence type="ECO:0000259" key="2">
    <source>
        <dbReference type="Pfam" id="PF07007"/>
    </source>
</evidence>
<dbReference type="InterPro" id="IPR009739">
    <property type="entry name" value="LprI-like_N"/>
</dbReference>
<dbReference type="Gene3D" id="1.20.1270.180">
    <property type="match status" value="1"/>
</dbReference>
<reference evidence="4" key="1">
    <citation type="submission" date="2016-10" db="EMBL/GenBank/DDBJ databases">
        <authorList>
            <person name="Varghese N."/>
            <person name="Submissions S."/>
        </authorList>
    </citation>
    <scope>NUCLEOTIDE SEQUENCE [LARGE SCALE GENOMIC DNA]</scope>
    <source>
        <strain evidence="4">DSM 10146</strain>
    </source>
</reference>
<dbReference type="PANTHER" id="PTHR39176">
    <property type="entry name" value="PERIPLASMIC PROTEIN-RELATED"/>
    <property type="match status" value="1"/>
</dbReference>
<gene>
    <name evidence="3" type="ORF">SAMN04488105_104215</name>
</gene>